<dbReference type="InterPro" id="IPR036514">
    <property type="entry name" value="SGNH_hydro_sf"/>
</dbReference>
<organism evidence="5 6">
    <name type="scientific">Gimesia aquarii</name>
    <dbReference type="NCBI Taxonomy" id="2527964"/>
    <lineage>
        <taxon>Bacteria</taxon>
        <taxon>Pseudomonadati</taxon>
        <taxon>Planctomycetota</taxon>
        <taxon>Planctomycetia</taxon>
        <taxon>Planctomycetales</taxon>
        <taxon>Planctomycetaceae</taxon>
        <taxon>Gimesia</taxon>
    </lineage>
</organism>
<reference evidence="5 6" key="1">
    <citation type="submission" date="2019-03" db="EMBL/GenBank/DDBJ databases">
        <title>Deep-cultivation of Planctomycetes and their phenomic and genomic characterization uncovers novel biology.</title>
        <authorList>
            <person name="Wiegand S."/>
            <person name="Jogler M."/>
            <person name="Boedeker C."/>
            <person name="Pinto D."/>
            <person name="Vollmers J."/>
            <person name="Rivas-Marin E."/>
            <person name="Kohn T."/>
            <person name="Peeters S.H."/>
            <person name="Heuer A."/>
            <person name="Rast P."/>
            <person name="Oberbeckmann S."/>
            <person name="Bunk B."/>
            <person name="Jeske O."/>
            <person name="Meyerdierks A."/>
            <person name="Storesund J.E."/>
            <person name="Kallscheuer N."/>
            <person name="Luecker S."/>
            <person name="Lage O.M."/>
            <person name="Pohl T."/>
            <person name="Merkel B.J."/>
            <person name="Hornburger P."/>
            <person name="Mueller R.-W."/>
            <person name="Bruemmer F."/>
            <person name="Labrenz M."/>
            <person name="Spormann A.M."/>
            <person name="Op den Camp H."/>
            <person name="Overmann J."/>
            <person name="Amann R."/>
            <person name="Jetten M.S.M."/>
            <person name="Mascher T."/>
            <person name="Medema M.H."/>
            <person name="Devos D.P."/>
            <person name="Kaster A.-K."/>
            <person name="Ovreas L."/>
            <person name="Rohde M."/>
            <person name="Galperin M.Y."/>
            <person name="Jogler C."/>
        </authorList>
    </citation>
    <scope>NUCLEOTIDE SEQUENCE [LARGE SCALE GENOMIC DNA]</scope>
    <source>
        <strain evidence="5 6">V144</strain>
    </source>
</reference>
<dbReference type="InterPro" id="IPR013830">
    <property type="entry name" value="SGNH_hydro"/>
</dbReference>
<dbReference type="CDD" id="cd01821">
    <property type="entry name" value="Rhamnogalacturan_acetylesterase_like"/>
    <property type="match status" value="1"/>
</dbReference>
<gene>
    <name evidence="5" type="primary">yesY</name>
    <name evidence="5" type="ORF">V144x_51780</name>
</gene>
<protein>
    <submittedName>
        <fullName evidence="5">Putative rhamnogalacturonan acetylesterase YesY</fullName>
        <ecNumber evidence="5">3.1.1.-</ecNumber>
    </submittedName>
</protein>
<dbReference type="PANTHER" id="PTHR43695">
    <property type="entry name" value="PUTATIVE (AFU_ORTHOLOGUE AFUA_2G17250)-RELATED"/>
    <property type="match status" value="1"/>
</dbReference>
<proteinExistence type="inferred from homology"/>
<keyword evidence="2 5" id="KW-0378">Hydrolase</keyword>
<dbReference type="EC" id="3.1.1.-" evidence="5"/>
<comment type="similarity">
    <text evidence="1">Belongs to the 'GDSL' lipolytic enzyme family.</text>
</comment>
<name>A0A517W332_9PLAN</name>
<dbReference type="Gene3D" id="3.40.50.1110">
    <property type="entry name" value="SGNH hydrolase"/>
    <property type="match status" value="1"/>
</dbReference>
<dbReference type="AlphaFoldDB" id="A0A517W332"/>
<evidence type="ECO:0000259" key="4">
    <source>
        <dbReference type="Pfam" id="PF13472"/>
    </source>
</evidence>
<keyword evidence="3" id="KW-0732">Signal</keyword>
<evidence type="ECO:0000313" key="5">
    <source>
        <dbReference type="EMBL" id="QDT99665.1"/>
    </source>
</evidence>
<evidence type="ECO:0000256" key="2">
    <source>
        <dbReference type="ARBA" id="ARBA00022801"/>
    </source>
</evidence>
<evidence type="ECO:0000256" key="1">
    <source>
        <dbReference type="ARBA" id="ARBA00008668"/>
    </source>
</evidence>
<dbReference type="PANTHER" id="PTHR43695:SF1">
    <property type="entry name" value="RHAMNOGALACTURONAN ACETYLESTERASE"/>
    <property type="match status" value="1"/>
</dbReference>
<dbReference type="InterPro" id="IPR037459">
    <property type="entry name" value="RhgT-like"/>
</dbReference>
<feature type="chain" id="PRO_5021734913" evidence="3">
    <location>
        <begin position="27"/>
        <end position="249"/>
    </location>
</feature>
<feature type="signal peptide" evidence="3">
    <location>
        <begin position="1"/>
        <end position="26"/>
    </location>
</feature>
<evidence type="ECO:0000256" key="3">
    <source>
        <dbReference type="SAM" id="SignalP"/>
    </source>
</evidence>
<evidence type="ECO:0000313" key="6">
    <source>
        <dbReference type="Proteomes" id="UP000318704"/>
    </source>
</evidence>
<accession>A0A517W332</accession>
<dbReference type="EMBL" id="CP037920">
    <property type="protein sequence ID" value="QDT99665.1"/>
    <property type="molecule type" value="Genomic_DNA"/>
</dbReference>
<dbReference type="GO" id="GO:0016788">
    <property type="term" value="F:hydrolase activity, acting on ester bonds"/>
    <property type="evidence" value="ECO:0007669"/>
    <property type="project" value="UniProtKB-ARBA"/>
</dbReference>
<dbReference type="Pfam" id="PF13472">
    <property type="entry name" value="Lipase_GDSL_2"/>
    <property type="match status" value="1"/>
</dbReference>
<sequence precursor="true">MKTAPHQILISLIMPFLCLFCSPVTAVAKEPQIQVMLIGDSTVATYSKRPEDRPDLTGWGQVFGEFFNDNVTILNRAASGRSSKSFIKEGRWKKSVAEKANYLFIQFGHNDCPGKGDRSTDPATDYQQYLRQYIDEARAANIKPILVTPVTRRRFKNGMIWTTLRPYADAMLKVGREKNVPVIDLHQKSVALFNQLGDKKSAYFSPKPEDRSHFTSKGARKIAGLVADEIPTAVPELKPYLKQPVLKTN</sequence>
<feature type="domain" description="SGNH hydrolase-type esterase" evidence="4">
    <location>
        <begin position="37"/>
        <end position="220"/>
    </location>
</feature>
<dbReference type="SUPFAM" id="SSF52266">
    <property type="entry name" value="SGNH hydrolase"/>
    <property type="match status" value="1"/>
</dbReference>
<dbReference type="RefSeq" id="WP_144989387.1">
    <property type="nucleotide sequence ID" value="NZ_CP037920.1"/>
</dbReference>
<dbReference type="Proteomes" id="UP000318704">
    <property type="component" value="Chromosome"/>
</dbReference>
<dbReference type="KEGG" id="gaw:V144x_51780"/>